<dbReference type="Proteomes" id="UP000463931">
    <property type="component" value="Plasmid unnamed"/>
</dbReference>
<geneLocation type="plasmid" evidence="2 3">
    <name>unnamed</name>
</geneLocation>
<organism evidence="2 3">
    <name type="scientific">Ligilactobacillus murinus</name>
    <dbReference type="NCBI Taxonomy" id="1622"/>
    <lineage>
        <taxon>Bacteria</taxon>
        <taxon>Bacillati</taxon>
        <taxon>Bacillota</taxon>
        <taxon>Bacilli</taxon>
        <taxon>Lactobacillales</taxon>
        <taxon>Lactobacillaceae</taxon>
        <taxon>Ligilactobacillus</taxon>
    </lineage>
</organism>
<dbReference type="EMBL" id="CP040853">
    <property type="protein sequence ID" value="QIA91178.1"/>
    <property type="molecule type" value="Genomic_DNA"/>
</dbReference>
<keyword evidence="2" id="KW-0614">Plasmid</keyword>
<feature type="region of interest" description="Disordered" evidence="1">
    <location>
        <begin position="93"/>
        <end position="112"/>
    </location>
</feature>
<reference evidence="2 3" key="1">
    <citation type="journal article" date="2019" name="Nat. Med.">
        <title>Preventing dysbiosis of the neonatal mouse intestinal microbiome protects against late-onset sepsis.</title>
        <authorList>
            <person name="Singer J.R."/>
            <person name="Blosser E.G."/>
            <person name="Zindl C.L."/>
            <person name="Silberger D.J."/>
            <person name="Conlan S."/>
            <person name="Laufer V.A."/>
            <person name="DiToro D."/>
            <person name="Deming C."/>
            <person name="Kumar R."/>
            <person name="Morrow C.D."/>
            <person name="Segre J.A."/>
            <person name="Gray M.J."/>
            <person name="Randolph D.A."/>
            <person name="Weaver C.T."/>
        </authorList>
    </citation>
    <scope>NUCLEOTIDE SEQUENCE [LARGE SCALE GENOMIC DNA]</scope>
    <source>
        <strain evidence="2 3">V10</strain>
    </source>
</reference>
<evidence type="ECO:0000256" key="1">
    <source>
        <dbReference type="SAM" id="MobiDB-lite"/>
    </source>
</evidence>
<evidence type="ECO:0000313" key="3">
    <source>
        <dbReference type="Proteomes" id="UP000463931"/>
    </source>
</evidence>
<name>A0AAE7BRE0_9LACO</name>
<proteinExistence type="predicted"/>
<dbReference type="AlphaFoldDB" id="A0AAE7BRE0"/>
<feature type="region of interest" description="Disordered" evidence="1">
    <location>
        <begin position="1"/>
        <end position="73"/>
    </location>
</feature>
<dbReference type="RefSeq" id="WP_163587675.1">
    <property type="nucleotide sequence ID" value="NZ_CP040853.1"/>
</dbReference>
<accession>A0AAE7BRE0</accession>
<gene>
    <name evidence="2" type="ORF">FEE40_13325</name>
</gene>
<feature type="compositionally biased region" description="Low complexity" evidence="1">
    <location>
        <begin position="49"/>
        <end position="58"/>
    </location>
</feature>
<feature type="compositionally biased region" description="Basic and acidic residues" evidence="1">
    <location>
        <begin position="59"/>
        <end position="71"/>
    </location>
</feature>
<sequence length="229" mass="26593">MSKRVAPSKSELVARRKAQLAARVDSQQEKHQAQKRQNQEQQEQKRQAHAQQEQPQKAELSDNKGSLKDESNTTVAQDLKQIQEQTYLSTMSSLFSQKNKEKKASTSDRSKVAVNNDTSNVITKDASTKIIQRYDNEYATTVQTVDNRVQLDKQYKEFKGKINESILPKKIKVQKIVEFSKDFSYLTSNKDVYEITRNISLIGEIRREWSTWKREVYPIDKSRELNYGN</sequence>
<protein>
    <submittedName>
        <fullName evidence="2">Uncharacterized protein</fullName>
    </submittedName>
</protein>
<feature type="compositionally biased region" description="Basic and acidic residues" evidence="1">
    <location>
        <begin position="98"/>
        <end position="111"/>
    </location>
</feature>
<evidence type="ECO:0000313" key="2">
    <source>
        <dbReference type="EMBL" id="QIA91178.1"/>
    </source>
</evidence>